<dbReference type="Pfam" id="PF06468">
    <property type="entry name" value="Spond_N"/>
    <property type="match status" value="1"/>
</dbReference>
<accession>A0A7R8WGD6</accession>
<dbReference type="InterPro" id="IPR009465">
    <property type="entry name" value="Spondin_N"/>
</dbReference>
<dbReference type="SMART" id="SM00209">
    <property type="entry name" value="TSP1"/>
    <property type="match status" value="1"/>
</dbReference>
<dbReference type="Pfam" id="PF19028">
    <property type="entry name" value="TSP1_spondin"/>
    <property type="match status" value="1"/>
</dbReference>
<feature type="compositionally biased region" description="Basic and acidic residues" evidence="5">
    <location>
        <begin position="1"/>
        <end position="10"/>
    </location>
</feature>
<dbReference type="PANTHER" id="PTHR11311">
    <property type="entry name" value="SPONDIN"/>
    <property type="match status" value="1"/>
</dbReference>
<evidence type="ECO:0000256" key="2">
    <source>
        <dbReference type="ARBA" id="ARBA00022889"/>
    </source>
</evidence>
<dbReference type="GO" id="GO:0031012">
    <property type="term" value="C:extracellular matrix"/>
    <property type="evidence" value="ECO:0007669"/>
    <property type="project" value="TreeGrafter"/>
</dbReference>
<protein>
    <submittedName>
        <fullName evidence="6">Uncharacterized protein</fullName>
    </submittedName>
</protein>
<dbReference type="PROSITE" id="PS50092">
    <property type="entry name" value="TSP1"/>
    <property type="match status" value="1"/>
</dbReference>
<organism evidence="6">
    <name type="scientific">Cyprideis torosa</name>
    <dbReference type="NCBI Taxonomy" id="163714"/>
    <lineage>
        <taxon>Eukaryota</taxon>
        <taxon>Metazoa</taxon>
        <taxon>Ecdysozoa</taxon>
        <taxon>Arthropoda</taxon>
        <taxon>Crustacea</taxon>
        <taxon>Oligostraca</taxon>
        <taxon>Ostracoda</taxon>
        <taxon>Podocopa</taxon>
        <taxon>Podocopida</taxon>
        <taxon>Cytherocopina</taxon>
        <taxon>Cytheroidea</taxon>
        <taxon>Cytherideidae</taxon>
        <taxon>Cyprideis</taxon>
    </lineage>
</organism>
<evidence type="ECO:0000256" key="4">
    <source>
        <dbReference type="ARBA" id="ARBA00023180"/>
    </source>
</evidence>
<dbReference type="Gene3D" id="2.20.100.10">
    <property type="entry name" value="Thrombospondin type-1 (TSP1) repeat"/>
    <property type="match status" value="1"/>
</dbReference>
<dbReference type="PANTHER" id="PTHR11311:SF15">
    <property type="entry name" value="SPONDIN-2"/>
    <property type="match status" value="1"/>
</dbReference>
<dbReference type="PROSITE" id="PS51020">
    <property type="entry name" value="SPONDIN"/>
    <property type="match status" value="1"/>
</dbReference>
<evidence type="ECO:0000256" key="5">
    <source>
        <dbReference type="SAM" id="MobiDB-lite"/>
    </source>
</evidence>
<keyword evidence="2" id="KW-0130">Cell adhesion</keyword>
<dbReference type="AlphaFoldDB" id="A0A7R8WGD6"/>
<feature type="region of interest" description="Disordered" evidence="5">
    <location>
        <begin position="1"/>
        <end position="21"/>
    </location>
</feature>
<feature type="region of interest" description="Disordered" evidence="5">
    <location>
        <begin position="71"/>
        <end position="91"/>
    </location>
</feature>
<keyword evidence="1" id="KW-0732">Signal</keyword>
<keyword evidence="4" id="KW-0325">Glycoprotein</keyword>
<keyword evidence="3" id="KW-1015">Disulfide bond</keyword>
<sequence length="263" mass="29487">MSRSFEKLHPLDAGTDQGLTFTSPNWAQKPLEAITEITASHPSHPASSFYYPEKTELPPIASITIKKITEPNDQELPDEAATTTPENVKKQRRKYTMLPLVAASSVTVNPRKLRVSTSVPSTTTESSLETTVISQIPARASAYRRGRGGRSGRRRRRLHTKVLQRGAKLRATKRTESQHRDCQVSEWSVWSKCNRGCGIGEKFRTRLIMKPAKGGGAQCPPLVERGWCGSSRGCEHHKYFNWQLRRNSLEDPDDIETTTFSSP</sequence>
<evidence type="ECO:0000256" key="1">
    <source>
        <dbReference type="ARBA" id="ARBA00022729"/>
    </source>
</evidence>
<dbReference type="InterPro" id="IPR036383">
    <property type="entry name" value="TSP1_rpt_sf"/>
</dbReference>
<proteinExistence type="predicted"/>
<dbReference type="InterPro" id="IPR044004">
    <property type="entry name" value="TSP1_spondin_dom"/>
</dbReference>
<dbReference type="InterPro" id="IPR000884">
    <property type="entry name" value="TSP1_rpt"/>
</dbReference>
<dbReference type="InterPro" id="IPR051418">
    <property type="entry name" value="Spondin/Thrombospondin_T1"/>
</dbReference>
<dbReference type="EMBL" id="OB663269">
    <property type="protein sequence ID" value="CAD7231189.1"/>
    <property type="molecule type" value="Genomic_DNA"/>
</dbReference>
<evidence type="ECO:0000256" key="3">
    <source>
        <dbReference type="ARBA" id="ARBA00023157"/>
    </source>
</evidence>
<dbReference type="SUPFAM" id="SSF82895">
    <property type="entry name" value="TSP-1 type 1 repeat"/>
    <property type="match status" value="1"/>
</dbReference>
<evidence type="ECO:0000313" key="6">
    <source>
        <dbReference type="EMBL" id="CAD7231189.1"/>
    </source>
</evidence>
<gene>
    <name evidence="6" type="ORF">CTOB1V02_LOCUS9042</name>
</gene>
<dbReference type="GO" id="GO:0007155">
    <property type="term" value="P:cell adhesion"/>
    <property type="evidence" value="ECO:0007669"/>
    <property type="project" value="UniProtKB-KW"/>
</dbReference>
<dbReference type="OrthoDB" id="6090599at2759"/>
<reference evidence="6" key="1">
    <citation type="submission" date="2020-11" db="EMBL/GenBank/DDBJ databases">
        <authorList>
            <person name="Tran Van P."/>
        </authorList>
    </citation>
    <scope>NUCLEOTIDE SEQUENCE</scope>
</reference>
<name>A0A7R8WGD6_9CRUS</name>
<dbReference type="FunFam" id="2.20.100.10:FF:000019">
    <property type="entry name" value="Thrombospondin type 1 domain containing 7A"/>
    <property type="match status" value="1"/>
</dbReference>